<evidence type="ECO:0000313" key="2">
    <source>
        <dbReference type="Proteomes" id="UP000823388"/>
    </source>
</evidence>
<dbReference type="AlphaFoldDB" id="A0A8T0RYK6"/>
<name>A0A8T0RYK6_PANVG</name>
<reference evidence="1" key="1">
    <citation type="submission" date="2020-05" db="EMBL/GenBank/DDBJ databases">
        <title>WGS assembly of Panicum virgatum.</title>
        <authorList>
            <person name="Lovell J.T."/>
            <person name="Jenkins J."/>
            <person name="Shu S."/>
            <person name="Juenger T.E."/>
            <person name="Schmutz J."/>
        </authorList>
    </citation>
    <scope>NUCLEOTIDE SEQUENCE</scope>
    <source>
        <strain evidence="1">AP13</strain>
    </source>
</reference>
<organism evidence="1 2">
    <name type="scientific">Panicum virgatum</name>
    <name type="common">Blackwell switchgrass</name>
    <dbReference type="NCBI Taxonomy" id="38727"/>
    <lineage>
        <taxon>Eukaryota</taxon>
        <taxon>Viridiplantae</taxon>
        <taxon>Streptophyta</taxon>
        <taxon>Embryophyta</taxon>
        <taxon>Tracheophyta</taxon>
        <taxon>Spermatophyta</taxon>
        <taxon>Magnoliopsida</taxon>
        <taxon>Liliopsida</taxon>
        <taxon>Poales</taxon>
        <taxon>Poaceae</taxon>
        <taxon>PACMAD clade</taxon>
        <taxon>Panicoideae</taxon>
        <taxon>Panicodae</taxon>
        <taxon>Paniceae</taxon>
        <taxon>Panicinae</taxon>
        <taxon>Panicum</taxon>
        <taxon>Panicum sect. Hiantes</taxon>
    </lineage>
</organism>
<dbReference type="PANTHER" id="PTHR33207">
    <property type="entry name" value="F-BOX DOMAIN CONTAINING PROTEIN-RELATED"/>
    <property type="match status" value="1"/>
</dbReference>
<evidence type="ECO:0000313" key="1">
    <source>
        <dbReference type="EMBL" id="KAG2589878.1"/>
    </source>
</evidence>
<protein>
    <recommendedName>
        <fullName evidence="3">F-box protein</fullName>
    </recommendedName>
</protein>
<keyword evidence="2" id="KW-1185">Reference proteome</keyword>
<dbReference type="EMBL" id="CM029046">
    <property type="protein sequence ID" value="KAG2589878.1"/>
    <property type="molecule type" value="Genomic_DNA"/>
</dbReference>
<accession>A0A8T0RYK6</accession>
<sequence>MRLVSNSHPDTLTHTLSLPLGNFPWLAELHPFTSSVVSSPSFRRRFRAVHPPPLLGLFFDAPGPVQTPNTPAFPTFVPARRRDRDLTAAVRGGDFFLTSLEDLPDEGPCWSIVDCCRGCVLLMNWDDATLVVFDPLTRWIEDVFDLGPEDLFDGRRGRVATTHHYAQVNPRLLFSDEDPTSFRVVLLAQDEFRIRATVFSSDTWEWLLLPLWTFQRVQRGMQANGFLYWVYEDQRYLVSLDTATMEFCVTELPHFLWDSNFHLGEKKDGATCIVYSDQLNLKWVLDRVVPLDRELERVLRVGLADDTVLNQLAPDGYVYLYSTYSVDHDPETPCWFLSLCLETMRPERLFRRTYDTAVLPYIMAWPPSLVGNYRSFALQDAPSH</sequence>
<dbReference type="Proteomes" id="UP000823388">
    <property type="component" value="Chromosome 5N"/>
</dbReference>
<gene>
    <name evidence="1" type="ORF">PVAP13_5NG297400</name>
</gene>
<evidence type="ECO:0008006" key="3">
    <source>
        <dbReference type="Google" id="ProtNLM"/>
    </source>
</evidence>
<proteinExistence type="predicted"/>
<comment type="caution">
    <text evidence="1">The sequence shown here is derived from an EMBL/GenBank/DDBJ whole genome shotgun (WGS) entry which is preliminary data.</text>
</comment>